<feature type="non-terminal residue" evidence="7">
    <location>
        <position position="131"/>
    </location>
</feature>
<dbReference type="Gene3D" id="1.20.1720.10">
    <property type="entry name" value="Multidrug resistance protein D"/>
    <property type="match status" value="1"/>
</dbReference>
<evidence type="ECO:0000256" key="3">
    <source>
        <dbReference type="ARBA" id="ARBA00022989"/>
    </source>
</evidence>
<evidence type="ECO:0000256" key="2">
    <source>
        <dbReference type="ARBA" id="ARBA00022692"/>
    </source>
</evidence>
<dbReference type="PANTHER" id="PTHR23501:SF174">
    <property type="entry name" value="MULTIDRUG EXPORT PROTEIN EMRB-RELATED"/>
    <property type="match status" value="1"/>
</dbReference>
<dbReference type="GO" id="GO:0022857">
    <property type="term" value="F:transmembrane transporter activity"/>
    <property type="evidence" value="ECO:0007669"/>
    <property type="project" value="InterPro"/>
</dbReference>
<name>A0A382SNH5_9ZZZZ</name>
<dbReference type="PROSITE" id="PS50850">
    <property type="entry name" value="MFS"/>
    <property type="match status" value="1"/>
</dbReference>
<keyword evidence="4 5" id="KW-0472">Membrane</keyword>
<evidence type="ECO:0000256" key="1">
    <source>
        <dbReference type="ARBA" id="ARBA00004141"/>
    </source>
</evidence>
<keyword evidence="2 5" id="KW-0812">Transmembrane</keyword>
<feature type="domain" description="Major facilitator superfamily (MFS) profile" evidence="6">
    <location>
        <begin position="21"/>
        <end position="131"/>
    </location>
</feature>
<organism evidence="7">
    <name type="scientific">marine metagenome</name>
    <dbReference type="NCBI Taxonomy" id="408172"/>
    <lineage>
        <taxon>unclassified sequences</taxon>
        <taxon>metagenomes</taxon>
        <taxon>ecological metagenomes</taxon>
    </lineage>
</organism>
<dbReference type="AlphaFoldDB" id="A0A382SNH5"/>
<protein>
    <recommendedName>
        <fullName evidence="6">Major facilitator superfamily (MFS) profile domain-containing protein</fullName>
    </recommendedName>
</protein>
<dbReference type="EMBL" id="UINC01129997">
    <property type="protein sequence ID" value="SVD10777.1"/>
    <property type="molecule type" value="Genomic_DNA"/>
</dbReference>
<gene>
    <name evidence="7" type="ORF">METZ01_LOCUS363631</name>
</gene>
<comment type="subcellular location">
    <subcellularLocation>
        <location evidence="1">Membrane</location>
        <topology evidence="1">Multi-pass membrane protein</topology>
    </subcellularLocation>
</comment>
<sequence>MNNPVIDAMFARFGPRYRYYVSFTTMLGSFSMVLTATMINVAVPVIMGAFGVGQDKVHWLSTGFIAAMTVSMLLNDWFVRAFGMKATYIGAMSVFIFGAIMGGLSPSIDLMILSRVLQGVGAGVVQPLSMV</sequence>
<dbReference type="InterPro" id="IPR011701">
    <property type="entry name" value="MFS"/>
</dbReference>
<accession>A0A382SNH5</accession>
<evidence type="ECO:0000259" key="6">
    <source>
        <dbReference type="PROSITE" id="PS50850"/>
    </source>
</evidence>
<feature type="transmembrane region" description="Helical" evidence="5">
    <location>
        <begin position="20"/>
        <end position="47"/>
    </location>
</feature>
<dbReference type="InterPro" id="IPR036259">
    <property type="entry name" value="MFS_trans_sf"/>
</dbReference>
<evidence type="ECO:0000313" key="7">
    <source>
        <dbReference type="EMBL" id="SVD10777.1"/>
    </source>
</evidence>
<dbReference type="Pfam" id="PF07690">
    <property type="entry name" value="MFS_1"/>
    <property type="match status" value="1"/>
</dbReference>
<keyword evidence="3 5" id="KW-1133">Transmembrane helix</keyword>
<reference evidence="7" key="1">
    <citation type="submission" date="2018-05" db="EMBL/GenBank/DDBJ databases">
        <authorList>
            <person name="Lanie J.A."/>
            <person name="Ng W.-L."/>
            <person name="Kazmierczak K.M."/>
            <person name="Andrzejewski T.M."/>
            <person name="Davidsen T.M."/>
            <person name="Wayne K.J."/>
            <person name="Tettelin H."/>
            <person name="Glass J.I."/>
            <person name="Rusch D."/>
            <person name="Podicherti R."/>
            <person name="Tsui H.-C.T."/>
            <person name="Winkler M.E."/>
        </authorList>
    </citation>
    <scope>NUCLEOTIDE SEQUENCE</scope>
</reference>
<dbReference type="GO" id="GO:0005886">
    <property type="term" value="C:plasma membrane"/>
    <property type="evidence" value="ECO:0007669"/>
    <property type="project" value="TreeGrafter"/>
</dbReference>
<dbReference type="InterPro" id="IPR020846">
    <property type="entry name" value="MFS_dom"/>
</dbReference>
<evidence type="ECO:0000256" key="5">
    <source>
        <dbReference type="SAM" id="Phobius"/>
    </source>
</evidence>
<dbReference type="SUPFAM" id="SSF103473">
    <property type="entry name" value="MFS general substrate transporter"/>
    <property type="match status" value="1"/>
</dbReference>
<feature type="transmembrane region" description="Helical" evidence="5">
    <location>
        <begin position="59"/>
        <end position="79"/>
    </location>
</feature>
<dbReference type="PANTHER" id="PTHR23501">
    <property type="entry name" value="MAJOR FACILITATOR SUPERFAMILY"/>
    <property type="match status" value="1"/>
</dbReference>
<feature type="transmembrane region" description="Helical" evidence="5">
    <location>
        <begin position="86"/>
        <end position="104"/>
    </location>
</feature>
<evidence type="ECO:0000256" key="4">
    <source>
        <dbReference type="ARBA" id="ARBA00023136"/>
    </source>
</evidence>
<proteinExistence type="predicted"/>